<accession>G9WK66</accession>
<keyword evidence="2" id="KW-1185">Reference proteome</keyword>
<protein>
    <submittedName>
        <fullName evidence="1">Uncharacterized protein</fullName>
    </submittedName>
</protein>
<comment type="caution">
    <text evidence="1">The sequence shown here is derived from an EMBL/GenBank/DDBJ whole genome shotgun (WGS) entry which is preliminary data.</text>
</comment>
<organism evidence="1 2">
    <name type="scientific">Oribacterium parvum ACB1</name>
    <dbReference type="NCBI Taxonomy" id="796943"/>
    <lineage>
        <taxon>Bacteria</taxon>
        <taxon>Bacillati</taxon>
        <taxon>Bacillota</taxon>
        <taxon>Clostridia</taxon>
        <taxon>Lachnospirales</taxon>
        <taxon>Lachnospiraceae</taxon>
        <taxon>Oribacterium</taxon>
    </lineage>
</organism>
<dbReference type="Proteomes" id="UP000018461">
    <property type="component" value="Unassembled WGS sequence"/>
</dbReference>
<dbReference type="STRING" id="796943.HMPREF9625_00106"/>
<reference evidence="1" key="2">
    <citation type="submission" date="2013-03" db="EMBL/GenBank/DDBJ databases">
        <title>The Genome Sequence of Oribacterium sp. ACB1.</title>
        <authorList>
            <consortium name="The Broad Institute Genomics Platform"/>
            <consortium name="The Broad Institute Genome Sequencing Center for Infectious Disease"/>
            <person name="Earl A."/>
            <person name="Ward D."/>
            <person name="Feldgarden M."/>
            <person name="Gevers D."/>
            <person name="Sizova M."/>
            <person name="Hazen A."/>
            <person name="Epstein S."/>
            <person name="Walker B."/>
            <person name="Young S."/>
            <person name="Zeng Q."/>
            <person name="Gargeya S."/>
            <person name="Fitzgerald M."/>
            <person name="Haas B."/>
            <person name="Abouelleil A."/>
            <person name="Allen A.W."/>
            <person name="Alvarado L."/>
            <person name="Arachchi H.M."/>
            <person name="Berlin A.M."/>
            <person name="Chapman S.B."/>
            <person name="Gainer-Dewar J."/>
            <person name="Goldberg J."/>
            <person name="Griggs A."/>
            <person name="Gujja S."/>
            <person name="Hansen M."/>
            <person name="Howarth C."/>
            <person name="Imamovic A."/>
            <person name="Ireland A."/>
            <person name="Larimer J."/>
            <person name="McCowan C."/>
            <person name="Murphy C."/>
            <person name="Pearson M."/>
            <person name="Poon T.W."/>
            <person name="Priest M."/>
            <person name="Roberts A."/>
            <person name="Saif S."/>
            <person name="Shea T."/>
            <person name="Sisk P."/>
            <person name="Sykes S."/>
            <person name="Wortman J."/>
            <person name="Nusbaum C."/>
            <person name="Birren B."/>
        </authorList>
    </citation>
    <scope>NUCLEOTIDE SEQUENCE [LARGE SCALE GENOMIC DNA]</scope>
    <source>
        <strain evidence="1">ACB1</strain>
    </source>
</reference>
<proteinExistence type="predicted"/>
<evidence type="ECO:0000313" key="2">
    <source>
        <dbReference type="Proteomes" id="UP000018461"/>
    </source>
</evidence>
<dbReference type="HOGENOM" id="CLU_3357381_0_0_9"/>
<name>G9WK66_9FIRM</name>
<gene>
    <name evidence="1" type="ORF">HMPREF9625_00106</name>
</gene>
<reference evidence="1" key="1">
    <citation type="submission" date="2011-08" db="EMBL/GenBank/DDBJ databases">
        <authorList>
            <consortium name="The Broad Institute Genome Sequencing Platform"/>
            <person name="Earl A."/>
            <person name="Ward D."/>
            <person name="Feldgarden M."/>
            <person name="Gevers D."/>
            <person name="Sizova M."/>
            <person name="Hazen A."/>
            <person name="Epstein S."/>
            <person name="Young S.K."/>
            <person name="Zeng Q."/>
            <person name="Gargeya S."/>
            <person name="Fitzgerald M."/>
            <person name="Haas B."/>
            <person name="Abouelleil A."/>
            <person name="Alvarado L."/>
            <person name="Arachchi H.M."/>
            <person name="Berlin A."/>
            <person name="Brown A."/>
            <person name="Chapman S.B."/>
            <person name="Chen Z."/>
            <person name="Dunbar C."/>
            <person name="Freedman E."/>
            <person name="Gearin G."/>
            <person name="Gellesch M."/>
            <person name="Goldberg J."/>
            <person name="Griggs A."/>
            <person name="Gujja S."/>
            <person name="Heiman D."/>
            <person name="Howarth C."/>
            <person name="Larson L."/>
            <person name="Lui A."/>
            <person name="MacDonald P.J.P."/>
            <person name="Montmayeur A."/>
            <person name="Murphy C."/>
            <person name="Neiman D."/>
            <person name="Pearson M."/>
            <person name="Priest M."/>
            <person name="Roberts A."/>
            <person name="Saif S."/>
            <person name="Shea T."/>
            <person name="Shenoy N."/>
            <person name="Sisk P."/>
            <person name="Stolte C."/>
            <person name="Sykes S."/>
            <person name="Wortman J."/>
            <person name="Nusbaum C."/>
            <person name="Birren B."/>
        </authorList>
    </citation>
    <scope>NUCLEOTIDE SEQUENCE</scope>
    <source>
        <strain evidence="1">ACB1</strain>
    </source>
</reference>
<dbReference type="AlphaFoldDB" id="G9WK66"/>
<sequence length="36" mass="4327">MLLIYLLKLILCRYKIQAYIGENHIYFKIFTDSSAM</sequence>
<dbReference type="EMBL" id="AFZC02000003">
    <property type="protein sequence ID" value="EHL14263.1"/>
    <property type="molecule type" value="Genomic_DNA"/>
</dbReference>
<evidence type="ECO:0000313" key="1">
    <source>
        <dbReference type="EMBL" id="EHL14263.1"/>
    </source>
</evidence>